<name>A0A0R1N200_9LACO</name>
<comment type="similarity">
    <text evidence="2 11 12">Belongs to the ATPase A chain family.</text>
</comment>
<reference evidence="13 14" key="1">
    <citation type="journal article" date="2015" name="Genome Announc.">
        <title>Expanding the biotechnology potential of lactobacilli through comparative genomics of 213 strains and associated genera.</title>
        <authorList>
            <person name="Sun Z."/>
            <person name="Harris H.M."/>
            <person name="McCann A."/>
            <person name="Guo C."/>
            <person name="Argimon S."/>
            <person name="Zhang W."/>
            <person name="Yang X."/>
            <person name="Jeffery I.B."/>
            <person name="Cooney J.C."/>
            <person name="Kagawa T.F."/>
            <person name="Liu W."/>
            <person name="Song Y."/>
            <person name="Salvetti E."/>
            <person name="Wrobel A."/>
            <person name="Rasinkangas P."/>
            <person name="Parkhill J."/>
            <person name="Rea M.C."/>
            <person name="O'Sullivan O."/>
            <person name="Ritari J."/>
            <person name="Douillard F.P."/>
            <person name="Paul Ross R."/>
            <person name="Yang R."/>
            <person name="Briner A.E."/>
            <person name="Felis G.E."/>
            <person name="de Vos W.M."/>
            <person name="Barrangou R."/>
            <person name="Klaenhammer T.R."/>
            <person name="Caufield P.W."/>
            <person name="Cui Y."/>
            <person name="Zhang H."/>
            <person name="O'Toole P.W."/>
        </authorList>
    </citation>
    <scope>NUCLEOTIDE SEQUENCE [LARGE SCALE GENOMIC DNA]</scope>
    <source>
        <strain evidence="13 14">DSM 12744</strain>
    </source>
</reference>
<evidence type="ECO:0000256" key="10">
    <source>
        <dbReference type="ARBA" id="ARBA00023310"/>
    </source>
</evidence>
<dbReference type="GO" id="GO:0045259">
    <property type="term" value="C:proton-transporting ATP synthase complex"/>
    <property type="evidence" value="ECO:0007669"/>
    <property type="project" value="UniProtKB-KW"/>
</dbReference>
<evidence type="ECO:0000313" key="13">
    <source>
        <dbReference type="EMBL" id="KRL14269.1"/>
    </source>
</evidence>
<feature type="transmembrane region" description="Helical" evidence="11">
    <location>
        <begin position="204"/>
        <end position="228"/>
    </location>
</feature>
<organism evidence="13 14">
    <name type="scientific">Schleiferilactobacillus perolens DSM 12744</name>
    <dbReference type="NCBI Taxonomy" id="1423792"/>
    <lineage>
        <taxon>Bacteria</taxon>
        <taxon>Bacillati</taxon>
        <taxon>Bacillota</taxon>
        <taxon>Bacilli</taxon>
        <taxon>Lactobacillales</taxon>
        <taxon>Lactobacillaceae</taxon>
        <taxon>Schleiferilactobacillus</taxon>
    </lineage>
</organism>
<evidence type="ECO:0000256" key="7">
    <source>
        <dbReference type="ARBA" id="ARBA00022989"/>
    </source>
</evidence>
<evidence type="ECO:0000256" key="12">
    <source>
        <dbReference type="RuleBase" id="RU000483"/>
    </source>
</evidence>
<evidence type="ECO:0000256" key="8">
    <source>
        <dbReference type="ARBA" id="ARBA00023065"/>
    </source>
</evidence>
<evidence type="ECO:0000256" key="3">
    <source>
        <dbReference type="ARBA" id="ARBA00022448"/>
    </source>
</evidence>
<keyword evidence="10 11" id="KW-0066">ATP synthesis</keyword>
<dbReference type="InterPro" id="IPR035908">
    <property type="entry name" value="F0_ATP_A_sf"/>
</dbReference>
<keyword evidence="3 11" id="KW-0813">Transport</keyword>
<dbReference type="GO" id="GO:0042777">
    <property type="term" value="P:proton motive force-driven plasma membrane ATP synthesis"/>
    <property type="evidence" value="ECO:0007669"/>
    <property type="project" value="TreeGrafter"/>
</dbReference>
<evidence type="ECO:0000256" key="1">
    <source>
        <dbReference type="ARBA" id="ARBA00004141"/>
    </source>
</evidence>
<keyword evidence="6 11" id="KW-0375">Hydrogen ion transport</keyword>
<evidence type="ECO:0000256" key="6">
    <source>
        <dbReference type="ARBA" id="ARBA00022781"/>
    </source>
</evidence>
<dbReference type="Gene3D" id="1.20.120.220">
    <property type="entry name" value="ATP synthase, F0 complex, subunit A"/>
    <property type="match status" value="1"/>
</dbReference>
<dbReference type="NCBIfam" id="NF004479">
    <property type="entry name" value="PRK05815.1-4"/>
    <property type="match status" value="1"/>
</dbReference>
<dbReference type="EMBL" id="AZEC01000002">
    <property type="protein sequence ID" value="KRL14269.1"/>
    <property type="molecule type" value="Genomic_DNA"/>
</dbReference>
<evidence type="ECO:0000256" key="2">
    <source>
        <dbReference type="ARBA" id="ARBA00006810"/>
    </source>
</evidence>
<dbReference type="InterPro" id="IPR023011">
    <property type="entry name" value="ATP_synth_F0_asu_AS"/>
</dbReference>
<sequence>MNEKYPIVEFMGIRFNLANDLSGIVAAVLVFALVFWLSRKPQFRPTKKQNILEWLIDFTDGIVHSAIPGEAAQPFRLFAFVLFLFIWMSNQLGLAIEVNVGGTTWIKSPTSDPMVTMSLAFMALVLTHYFSVRKFGFGGYLHNYLRPMALLLPINLLEEFTNFLTLALRLYGNIFAGEILLTLLGSVMKSFGIVSIVLAAPLELIWQGFSVFIGSIQAYVFVTLAMVYMSRKLETE</sequence>
<feature type="transmembrane region" description="Helical" evidence="11">
    <location>
        <begin position="75"/>
        <end position="94"/>
    </location>
</feature>
<dbReference type="AlphaFoldDB" id="A0A0R1N200"/>
<proteinExistence type="inferred from homology"/>
<dbReference type="InterPro" id="IPR045082">
    <property type="entry name" value="ATP_syn_F0_a_bact/chloroplast"/>
</dbReference>
<dbReference type="PROSITE" id="PS00449">
    <property type="entry name" value="ATPASE_A"/>
    <property type="match status" value="1"/>
</dbReference>
<feature type="transmembrane region" description="Helical" evidence="11">
    <location>
        <begin position="20"/>
        <end position="38"/>
    </location>
</feature>
<keyword evidence="11" id="KW-1003">Cell membrane</keyword>
<dbReference type="Pfam" id="PF00119">
    <property type="entry name" value="ATP-synt_A"/>
    <property type="match status" value="1"/>
</dbReference>
<comment type="function">
    <text evidence="11 12">Key component of the proton channel; it plays a direct role in the translocation of protons across the membrane.</text>
</comment>
<keyword evidence="5 11" id="KW-0812">Transmembrane</keyword>
<dbReference type="CDD" id="cd00310">
    <property type="entry name" value="ATP-synt_Fo_a_6"/>
    <property type="match status" value="1"/>
</dbReference>
<dbReference type="GO" id="GO:0046933">
    <property type="term" value="F:proton-transporting ATP synthase activity, rotational mechanism"/>
    <property type="evidence" value="ECO:0007669"/>
    <property type="project" value="UniProtKB-UniRule"/>
</dbReference>
<evidence type="ECO:0000256" key="4">
    <source>
        <dbReference type="ARBA" id="ARBA00022547"/>
    </source>
</evidence>
<dbReference type="RefSeq" id="WP_057818338.1">
    <property type="nucleotide sequence ID" value="NZ_AZEC01000002.1"/>
</dbReference>
<dbReference type="STRING" id="1423792.FD09_GL001437"/>
<dbReference type="NCBIfam" id="TIGR01131">
    <property type="entry name" value="ATP_synt_6_or_A"/>
    <property type="match status" value="1"/>
</dbReference>
<dbReference type="OrthoDB" id="9789241at2"/>
<dbReference type="Proteomes" id="UP000051330">
    <property type="component" value="Unassembled WGS sequence"/>
</dbReference>
<keyword evidence="4 11" id="KW-0138">CF(0)</keyword>
<dbReference type="GO" id="GO:0005886">
    <property type="term" value="C:plasma membrane"/>
    <property type="evidence" value="ECO:0007669"/>
    <property type="project" value="UniProtKB-SubCell"/>
</dbReference>
<feature type="transmembrane region" description="Helical" evidence="11">
    <location>
        <begin position="179"/>
        <end position="198"/>
    </location>
</feature>
<dbReference type="PATRIC" id="fig|1423792.3.peg.1453"/>
<comment type="caution">
    <text evidence="13">The sequence shown here is derived from an EMBL/GenBank/DDBJ whole genome shotgun (WGS) entry which is preliminary data.</text>
</comment>
<feature type="transmembrane region" description="Helical" evidence="11">
    <location>
        <begin position="114"/>
        <end position="132"/>
    </location>
</feature>
<dbReference type="PANTHER" id="PTHR42823">
    <property type="entry name" value="ATP SYNTHASE SUBUNIT A, CHLOROPLASTIC"/>
    <property type="match status" value="1"/>
</dbReference>
<dbReference type="PRINTS" id="PR00123">
    <property type="entry name" value="ATPASEA"/>
</dbReference>
<keyword evidence="8 11" id="KW-0406">Ion transport</keyword>
<dbReference type="HAMAP" id="MF_01393">
    <property type="entry name" value="ATP_synth_a_bact"/>
    <property type="match status" value="1"/>
</dbReference>
<evidence type="ECO:0000256" key="9">
    <source>
        <dbReference type="ARBA" id="ARBA00023136"/>
    </source>
</evidence>
<dbReference type="SUPFAM" id="SSF81336">
    <property type="entry name" value="F1F0 ATP synthase subunit A"/>
    <property type="match status" value="1"/>
</dbReference>
<dbReference type="PANTHER" id="PTHR42823:SF3">
    <property type="entry name" value="ATP SYNTHASE SUBUNIT A, CHLOROPLASTIC"/>
    <property type="match status" value="1"/>
</dbReference>
<evidence type="ECO:0000313" key="14">
    <source>
        <dbReference type="Proteomes" id="UP000051330"/>
    </source>
</evidence>
<keyword evidence="14" id="KW-1185">Reference proteome</keyword>
<accession>A0A0R1N200</accession>
<keyword evidence="7 11" id="KW-1133">Transmembrane helix</keyword>
<protein>
    <recommendedName>
        <fullName evidence="11 12">ATP synthase subunit a</fullName>
    </recommendedName>
    <alternativeName>
        <fullName evidence="11">ATP synthase F0 sector subunit a</fullName>
    </alternativeName>
    <alternativeName>
        <fullName evidence="11">F-ATPase subunit 6</fullName>
    </alternativeName>
</protein>
<comment type="subcellular location">
    <subcellularLocation>
        <location evidence="11 12">Cell membrane</location>
        <topology evidence="11 12">Multi-pass membrane protein</topology>
    </subcellularLocation>
    <subcellularLocation>
        <location evidence="1">Membrane</location>
        <topology evidence="1">Multi-pass membrane protein</topology>
    </subcellularLocation>
</comment>
<keyword evidence="9 11" id="KW-0472">Membrane</keyword>
<evidence type="ECO:0000256" key="5">
    <source>
        <dbReference type="ARBA" id="ARBA00022692"/>
    </source>
</evidence>
<dbReference type="InterPro" id="IPR000568">
    <property type="entry name" value="ATP_synth_F0_asu"/>
</dbReference>
<gene>
    <name evidence="11" type="primary">atpB</name>
    <name evidence="13" type="ORF">FD09_GL001437</name>
</gene>
<evidence type="ECO:0000256" key="11">
    <source>
        <dbReference type="HAMAP-Rule" id="MF_01393"/>
    </source>
</evidence>